<dbReference type="SUPFAM" id="SSF56935">
    <property type="entry name" value="Porins"/>
    <property type="match status" value="1"/>
</dbReference>
<dbReference type="Pfam" id="PF07660">
    <property type="entry name" value="STN"/>
    <property type="match status" value="1"/>
</dbReference>
<dbReference type="HOGENOM" id="CLU_004317_1_1_10"/>
<reference evidence="7" key="1">
    <citation type="submission" date="2011-01" db="EMBL/GenBank/DDBJ databases">
        <authorList>
            <person name="Muzny D."/>
            <person name="Qin X."/>
            <person name="Buhay C."/>
            <person name="Dugan-Rocha S."/>
            <person name="Ding Y."/>
            <person name="Chen G."/>
            <person name="Hawes A."/>
            <person name="Holder M."/>
            <person name="Jhangiani S."/>
            <person name="Johnson A."/>
            <person name="Khan Z."/>
            <person name="Li Z."/>
            <person name="Liu W."/>
            <person name="Liu X."/>
            <person name="Perez L."/>
            <person name="Shen H."/>
            <person name="Wang Q."/>
            <person name="Watt J."/>
            <person name="Xi L."/>
            <person name="Xin Y."/>
            <person name="Zhou J."/>
            <person name="Deng J."/>
            <person name="Jiang H."/>
            <person name="Liu Y."/>
            <person name="Qu J."/>
            <person name="Song X.-Z."/>
            <person name="Zhang L."/>
            <person name="Villasana D."/>
            <person name="Johnson A."/>
            <person name="Liu J."/>
            <person name="Liyanage D."/>
            <person name="Lorensuhewa L."/>
            <person name="Robinson T."/>
            <person name="Song A."/>
            <person name="Song B.-B."/>
            <person name="Dinh H."/>
            <person name="Thornton R."/>
            <person name="Coyle M."/>
            <person name="Francisco L."/>
            <person name="Jackson L."/>
            <person name="Javaid M."/>
            <person name="Korchina V."/>
            <person name="Kovar C."/>
            <person name="Mata R."/>
            <person name="Mathew T."/>
            <person name="Ngo R."/>
            <person name="Nguyen L."/>
            <person name="Nguyen N."/>
            <person name="Okwuonu G."/>
            <person name="Ongeri F."/>
            <person name="Pham C."/>
            <person name="Simmons D."/>
            <person name="Wilczek-Boney K."/>
            <person name="Hale W."/>
            <person name="Jakkamsetti A."/>
            <person name="Pham P."/>
            <person name="Ruth R."/>
            <person name="San Lucas F."/>
            <person name="Warren J."/>
            <person name="Zhang J."/>
            <person name="Zhao Z."/>
            <person name="Zhou C."/>
            <person name="Zhu D."/>
            <person name="Lee S."/>
            <person name="Bess C."/>
            <person name="Blankenburg K."/>
            <person name="Forbes L."/>
            <person name="Fu Q."/>
            <person name="Gubbala S."/>
            <person name="Hirani K."/>
            <person name="Jayaseelan J.C."/>
            <person name="Lara F."/>
            <person name="Munidasa M."/>
            <person name="Palculict T."/>
            <person name="Patil S."/>
            <person name="Pu L.-L."/>
            <person name="Saada N."/>
            <person name="Tang L."/>
            <person name="Weissenberger G."/>
            <person name="Zhu Y."/>
            <person name="Hemphill L."/>
            <person name="Shang Y."/>
            <person name="Youmans B."/>
            <person name="Ayvaz T."/>
            <person name="Ross M."/>
            <person name="Santibanez J."/>
            <person name="Aqrawi P."/>
            <person name="Gross S."/>
            <person name="Joshi V."/>
            <person name="Fowler G."/>
            <person name="Nazareth L."/>
            <person name="Reid J."/>
            <person name="Worley K."/>
            <person name="Petrosino J."/>
            <person name="Highlander S."/>
            <person name="Gibbs R."/>
        </authorList>
    </citation>
    <scope>NUCLEOTIDE SEQUENCE [LARGE SCALE GENOMIC DNA]</scope>
    <source>
        <strain evidence="7">ATCC 33269</strain>
    </source>
</reference>
<keyword evidence="3 5" id="KW-0472">Membrane</keyword>
<keyword evidence="8" id="KW-1185">Reference proteome</keyword>
<accession>E7RPR2</accession>
<dbReference type="InterPro" id="IPR039426">
    <property type="entry name" value="TonB-dep_rcpt-like"/>
</dbReference>
<comment type="subcellular location">
    <subcellularLocation>
        <location evidence="5">Cell outer membrane</location>
        <topology evidence="5">Multi-pass membrane protein</topology>
    </subcellularLocation>
</comment>
<proteinExistence type="inferred from homology"/>
<evidence type="ECO:0000256" key="5">
    <source>
        <dbReference type="PROSITE-ProRule" id="PRU01360"/>
    </source>
</evidence>
<dbReference type="InterPro" id="IPR012910">
    <property type="entry name" value="Plug_dom"/>
</dbReference>
<dbReference type="InterPro" id="IPR023997">
    <property type="entry name" value="TonB-dep_OMP_SusC/RagA_CS"/>
</dbReference>
<dbReference type="PANTHER" id="PTHR30069:SF29">
    <property type="entry name" value="HEMOGLOBIN AND HEMOGLOBIN-HAPTOGLOBIN-BINDING PROTEIN 1-RELATED"/>
    <property type="match status" value="1"/>
</dbReference>
<dbReference type="Pfam" id="PF13715">
    <property type="entry name" value="CarbopepD_reg_2"/>
    <property type="match status" value="1"/>
</dbReference>
<dbReference type="STRING" id="28134.SAMN05444288_1711"/>
<evidence type="ECO:0000259" key="6">
    <source>
        <dbReference type="SMART" id="SM00965"/>
    </source>
</evidence>
<gene>
    <name evidence="7" type="ORF">HMPREF0663_11163</name>
</gene>
<dbReference type="Proteomes" id="UP000005580">
    <property type="component" value="Unassembled WGS sequence"/>
</dbReference>
<evidence type="ECO:0000256" key="4">
    <source>
        <dbReference type="ARBA" id="ARBA00023237"/>
    </source>
</evidence>
<dbReference type="GO" id="GO:0044718">
    <property type="term" value="P:siderophore transmembrane transport"/>
    <property type="evidence" value="ECO:0007669"/>
    <property type="project" value="TreeGrafter"/>
</dbReference>
<dbReference type="NCBIfam" id="TIGR04057">
    <property type="entry name" value="SusC_RagA_signa"/>
    <property type="match status" value="1"/>
</dbReference>
<evidence type="ECO:0000313" key="7">
    <source>
        <dbReference type="EMBL" id="EFZ37105.1"/>
    </source>
</evidence>
<keyword evidence="4 5" id="KW-0998">Cell outer membrane</keyword>
<dbReference type="InterPro" id="IPR011662">
    <property type="entry name" value="Secretin/TonB_short_N"/>
</dbReference>
<protein>
    <submittedName>
        <fullName evidence="7">TonB-linked outer membrane protein, SusC/RagA family</fullName>
    </submittedName>
</protein>
<dbReference type="Gene3D" id="2.60.40.1120">
    <property type="entry name" value="Carboxypeptidase-like, regulatory domain"/>
    <property type="match status" value="1"/>
</dbReference>
<dbReference type="Pfam" id="PF07715">
    <property type="entry name" value="Plug"/>
    <property type="match status" value="1"/>
</dbReference>
<keyword evidence="5" id="KW-1134">Transmembrane beta strand</keyword>
<comment type="caution">
    <text evidence="7">The sequence shown here is derived from an EMBL/GenBank/DDBJ whole genome shotgun (WGS) entry which is preliminary data.</text>
</comment>
<dbReference type="GO" id="GO:0015344">
    <property type="term" value="F:siderophore uptake transmembrane transporter activity"/>
    <property type="evidence" value="ECO:0007669"/>
    <property type="project" value="TreeGrafter"/>
</dbReference>
<dbReference type="GO" id="GO:0009279">
    <property type="term" value="C:cell outer membrane"/>
    <property type="evidence" value="ECO:0007669"/>
    <property type="project" value="UniProtKB-SubCell"/>
</dbReference>
<dbReference type="InterPro" id="IPR037066">
    <property type="entry name" value="Plug_dom_sf"/>
</dbReference>
<sequence length="1129" mass="126882">MKNMLDTSKFFNKTLESTKRRVVLVLMLLFTIVYAGQANAQSKKVTIVTSGMTIIDVMHEIERQTGYMFVYNNKDINLNKVVKIDVANISVASVLETIFKSTDITYQMNGNNILLMTSAQKEQLQDAAKKGQDTHRQIVGTVKDKNGEPIIGASIKVKGSRGQGTMTDADGIFKLNVPDNSTIEVSYIGFITQETKVGNRKSFNIVLQEDKKILDEVVVVGYGNQRRVNIAGSVASVKGDDLIKSPVSTVSNALSGKMPGLVTLQSSGLPGSDNATLKIRGFDAPLVLIDGSEGDISTVDANEIESISILKDASASIYGARAGNGVILITTKRGVKGKPTLTLNTSFTWQGITDMPKMASSGQMAQVRREGHLQSGQPESTAPYTEEEIRKYYEGTDPQYPNTDWYGLLIRDWAPQQQHNLSIRGGSDNIKFYGFLGYLKQETLFKRSDAFYRRYNIRGSIDAKITEDLSASMDFSLVVGERNYTTRNMNENLWGDFWNTSPMYPDRFPDPTKIPYAEGGGTGGAHITTDRNLSGYNDTRSQETRFIGELKYNFPFLKGLQAKTRLDYLQTYATQKIFQKPVPFWKYDYGANRYTNSGSFGSSANLGYVLPNNRRMIYQTSLEYKNVFKKIHDINALILFEATDYFNTRILANRSNFLTSAIDEMLAGSTEGMTNGASTTEMGRMSWVGRFNYTLMNRYILDATFRADASAKFPKESRWGYFPSISLAWRINEEAFMKKFENLDALKLRLSYGASGNDNVGNFAYLAGYDIMGAKDGGSYIFGSQRQMGIWPKGLANPDLTWEKLKIYNVGVDASFWKGLLYGSLDVFYRKRTGIPGTRLVTLPSTFGATLPEENLNSTSTRGFELTVASSGQWADLRWDVNANISWARSKWIYYEEPDYTDPDQRRINRKTGQWTDRRFGYVADGLFTSQDEIDNLPYNQDQRNNTTLRPGDVRFRDINGDKVIDWKDEVEIGKGTIPTWFAGFNPTLHYKDFDLSLSFQGAFGFDVVASLGGNTREYFESRWTPENNDRNALIPRVGGTSDNSHISTYWLVSGDYVRWKSFTLGYTLKHEILKKANIQSIHFFFSGSNIYTWSKLKKYGLDPEGPSGRGGLYYPQQRDLSIGATVIF</sequence>
<dbReference type="PANTHER" id="PTHR30069">
    <property type="entry name" value="TONB-DEPENDENT OUTER MEMBRANE RECEPTOR"/>
    <property type="match status" value="1"/>
</dbReference>
<organism evidence="7 8">
    <name type="scientific">Hoylesella oralis ATCC 33269</name>
    <dbReference type="NCBI Taxonomy" id="873533"/>
    <lineage>
        <taxon>Bacteria</taxon>
        <taxon>Pseudomonadati</taxon>
        <taxon>Bacteroidota</taxon>
        <taxon>Bacteroidia</taxon>
        <taxon>Bacteroidales</taxon>
        <taxon>Prevotellaceae</taxon>
        <taxon>Hoylesella</taxon>
    </lineage>
</organism>
<dbReference type="InterPro" id="IPR023996">
    <property type="entry name" value="TonB-dep_OMP_SusC/RagA"/>
</dbReference>
<dbReference type="Gene3D" id="3.55.50.30">
    <property type="match status" value="1"/>
</dbReference>
<keyword evidence="1 5" id="KW-0813">Transport</keyword>
<dbReference type="InterPro" id="IPR008969">
    <property type="entry name" value="CarboxyPept-like_regulatory"/>
</dbReference>
<keyword evidence="2" id="KW-0732">Signal</keyword>
<comment type="similarity">
    <text evidence="5">Belongs to the TonB-dependent receptor family.</text>
</comment>
<name>E7RPR2_9BACT</name>
<dbReference type="eggNOG" id="COG1629">
    <property type="taxonomic scope" value="Bacteria"/>
</dbReference>
<dbReference type="PROSITE" id="PS52016">
    <property type="entry name" value="TONB_DEPENDENT_REC_3"/>
    <property type="match status" value="1"/>
</dbReference>
<dbReference type="FunFam" id="2.60.40.1120:FF:000003">
    <property type="entry name" value="Outer membrane protein Omp121"/>
    <property type="match status" value="1"/>
</dbReference>
<evidence type="ECO:0000313" key="8">
    <source>
        <dbReference type="Proteomes" id="UP000005580"/>
    </source>
</evidence>
<evidence type="ECO:0000256" key="1">
    <source>
        <dbReference type="ARBA" id="ARBA00022448"/>
    </source>
</evidence>
<dbReference type="SMART" id="SM00965">
    <property type="entry name" value="STN"/>
    <property type="match status" value="1"/>
</dbReference>
<dbReference type="RefSeq" id="WP_004368421.1">
    <property type="nucleotide sequence ID" value="NZ_GL833118.1"/>
</dbReference>
<dbReference type="AlphaFoldDB" id="E7RPR2"/>
<feature type="domain" description="Secretin/TonB short N-terminal" evidence="6">
    <location>
        <begin position="67"/>
        <end position="118"/>
    </location>
</feature>
<evidence type="ECO:0000256" key="2">
    <source>
        <dbReference type="ARBA" id="ARBA00022729"/>
    </source>
</evidence>
<evidence type="ECO:0000256" key="3">
    <source>
        <dbReference type="ARBA" id="ARBA00023136"/>
    </source>
</evidence>
<keyword evidence="5" id="KW-0812">Transmembrane</keyword>
<dbReference type="NCBIfam" id="TIGR04056">
    <property type="entry name" value="OMP_RagA_SusC"/>
    <property type="match status" value="1"/>
</dbReference>
<dbReference type="SUPFAM" id="SSF49464">
    <property type="entry name" value="Carboxypeptidase regulatory domain-like"/>
    <property type="match status" value="1"/>
</dbReference>
<dbReference type="Gene3D" id="2.170.130.10">
    <property type="entry name" value="TonB-dependent receptor, plug domain"/>
    <property type="match status" value="1"/>
</dbReference>
<dbReference type="EMBL" id="AEPE02000004">
    <property type="protein sequence ID" value="EFZ37105.1"/>
    <property type="molecule type" value="Genomic_DNA"/>
</dbReference>